<dbReference type="EMBL" id="BT137467">
    <property type="protein sequence ID" value="AFK37262.1"/>
    <property type="molecule type" value="mRNA"/>
</dbReference>
<dbReference type="AlphaFoldDB" id="I3SAH0"/>
<evidence type="ECO:0000313" key="1">
    <source>
        <dbReference type="EMBL" id="AFK37262.1"/>
    </source>
</evidence>
<sequence length="77" mass="8279">MVDESKAQIGNTTSDTEQGPFFFIINDCFGGSSSLIVLSTVDTGGGHQLAAEGLQLLRSALPLAHNTHFKLMRDEIE</sequence>
<reference evidence="1" key="1">
    <citation type="submission" date="2012-05" db="EMBL/GenBank/DDBJ databases">
        <authorList>
            <person name="Krishnakumar V."/>
            <person name="Cheung F."/>
            <person name="Xiao Y."/>
            <person name="Chan A."/>
            <person name="Moskal W.A."/>
            <person name="Town C.D."/>
        </authorList>
    </citation>
    <scope>NUCLEOTIDE SEQUENCE</scope>
</reference>
<organism evidence="1">
    <name type="scientific">Lotus japonicus</name>
    <name type="common">Lotus corniculatus var. japonicus</name>
    <dbReference type="NCBI Taxonomy" id="34305"/>
    <lineage>
        <taxon>Eukaryota</taxon>
        <taxon>Viridiplantae</taxon>
        <taxon>Streptophyta</taxon>
        <taxon>Embryophyta</taxon>
        <taxon>Tracheophyta</taxon>
        <taxon>Spermatophyta</taxon>
        <taxon>Magnoliopsida</taxon>
        <taxon>eudicotyledons</taxon>
        <taxon>Gunneridae</taxon>
        <taxon>Pentapetalae</taxon>
        <taxon>rosids</taxon>
        <taxon>fabids</taxon>
        <taxon>Fabales</taxon>
        <taxon>Fabaceae</taxon>
        <taxon>Papilionoideae</taxon>
        <taxon>50 kb inversion clade</taxon>
        <taxon>NPAAA clade</taxon>
        <taxon>Hologalegina</taxon>
        <taxon>robinioid clade</taxon>
        <taxon>Loteae</taxon>
        <taxon>Lotus</taxon>
    </lineage>
</organism>
<proteinExistence type="evidence at transcript level"/>
<accession>I3SAH0</accession>
<name>I3SAH0_LOTJA</name>
<protein>
    <submittedName>
        <fullName evidence="1">Uncharacterized protein</fullName>
    </submittedName>
</protein>